<dbReference type="InterPro" id="IPR051911">
    <property type="entry name" value="SDR_oxidoreductase"/>
</dbReference>
<evidence type="ECO:0000313" key="4">
    <source>
        <dbReference type="Proteomes" id="UP000594800"/>
    </source>
</evidence>
<dbReference type="Pfam" id="PF00106">
    <property type="entry name" value="adh_short"/>
    <property type="match status" value="1"/>
</dbReference>
<dbReference type="InterPro" id="IPR036291">
    <property type="entry name" value="NAD(P)-bd_dom_sf"/>
</dbReference>
<dbReference type="InterPro" id="IPR020904">
    <property type="entry name" value="Sc_DH/Rdtase_CS"/>
</dbReference>
<dbReference type="PROSITE" id="PS51318">
    <property type="entry name" value="TAT"/>
    <property type="match status" value="1"/>
</dbReference>
<dbReference type="RefSeq" id="WP_196103998.1">
    <property type="nucleotide sequence ID" value="NZ_CP064942.1"/>
</dbReference>
<gene>
    <name evidence="3" type="ORF">I0K15_03205</name>
</gene>
<dbReference type="AlphaFoldDB" id="A0A7S9LT43"/>
<dbReference type="InterPro" id="IPR006311">
    <property type="entry name" value="TAT_signal"/>
</dbReference>
<evidence type="ECO:0000313" key="3">
    <source>
        <dbReference type="EMBL" id="QPH54796.1"/>
    </source>
</evidence>
<dbReference type="PANTHER" id="PTHR43976:SF9">
    <property type="entry name" value="OXIDOREDUCTASE"/>
    <property type="match status" value="1"/>
</dbReference>
<feature type="chain" id="PRO_5032743358" evidence="2">
    <location>
        <begin position="32"/>
        <end position="333"/>
    </location>
</feature>
<dbReference type="PANTHER" id="PTHR43976">
    <property type="entry name" value="SHORT CHAIN DEHYDROGENASE"/>
    <property type="match status" value="1"/>
</dbReference>
<keyword evidence="2" id="KW-0732">Signal</keyword>
<organism evidence="3 4">
    <name type="scientific">Pontivivens ytuae</name>
    <dbReference type="NCBI Taxonomy" id="2789856"/>
    <lineage>
        <taxon>Bacteria</taxon>
        <taxon>Pseudomonadati</taxon>
        <taxon>Pseudomonadota</taxon>
        <taxon>Alphaproteobacteria</taxon>
        <taxon>Rhodobacterales</taxon>
        <taxon>Paracoccaceae</taxon>
        <taxon>Pontivivens</taxon>
    </lineage>
</organism>
<dbReference type="EMBL" id="CP064942">
    <property type="protein sequence ID" value="QPH54796.1"/>
    <property type="molecule type" value="Genomic_DNA"/>
</dbReference>
<evidence type="ECO:0000256" key="2">
    <source>
        <dbReference type="SAM" id="SignalP"/>
    </source>
</evidence>
<keyword evidence="4" id="KW-1185">Reference proteome</keyword>
<reference evidence="3 4" key="1">
    <citation type="submission" date="2020-11" db="EMBL/GenBank/DDBJ databases">
        <title>Description of Pontivivens ytuae sp. nov. isolated from deep sea sediment of Mariana Trench.</title>
        <authorList>
            <person name="Wang Z."/>
            <person name="Sun Q.-L."/>
            <person name="Xu X.-D."/>
            <person name="Tang Y.-Z."/>
            <person name="Zhang J."/>
        </authorList>
    </citation>
    <scope>NUCLEOTIDE SEQUENCE [LARGE SCALE GENOMIC DNA]</scope>
    <source>
        <strain evidence="3 4">MT2928</strain>
    </source>
</reference>
<accession>A0A7S9LT43</accession>
<feature type="signal peptide" evidence="2">
    <location>
        <begin position="1"/>
        <end position="31"/>
    </location>
</feature>
<dbReference type="PROSITE" id="PS00061">
    <property type="entry name" value="ADH_SHORT"/>
    <property type="match status" value="1"/>
</dbReference>
<dbReference type="KEGG" id="poz:I0K15_03205"/>
<dbReference type="Gene3D" id="3.40.50.720">
    <property type="entry name" value="NAD(P)-binding Rossmann-like Domain"/>
    <property type="match status" value="1"/>
</dbReference>
<dbReference type="InterPro" id="IPR002347">
    <property type="entry name" value="SDR_fam"/>
</dbReference>
<comment type="similarity">
    <text evidence="1">Belongs to the short-chain dehydrogenases/reductases (SDR) family.</text>
</comment>
<dbReference type="SUPFAM" id="SSF51735">
    <property type="entry name" value="NAD(P)-binding Rossmann-fold domains"/>
    <property type="match status" value="1"/>
</dbReference>
<evidence type="ECO:0000256" key="1">
    <source>
        <dbReference type="RuleBase" id="RU000363"/>
    </source>
</evidence>
<protein>
    <submittedName>
        <fullName evidence="3">SDR family NAD(P)-dependent oxidoreductase</fullName>
    </submittedName>
</protein>
<proteinExistence type="inferred from homology"/>
<dbReference type="PRINTS" id="PR00081">
    <property type="entry name" value="GDHRDH"/>
</dbReference>
<dbReference type="Proteomes" id="UP000594800">
    <property type="component" value="Chromosome"/>
</dbReference>
<name>A0A7S9LT43_9RHOB</name>
<sequence>MFDPSNLNRRSVLAGTAVAALLASAPSMVSAQAVAEGSVVLITGCSSGLGQLEALALARAGHTVVASMRGVGGRNAEEAAALQAIIDDEALPMSIVEIDVTDPESVASGVVAAQAVGPIEVLINNAGFGIPGPTEVHADEWVQRQIDTNLLGYYRMARAVLPDMRARGRGYIIQTSSGLGRLINAELGWYAATKHATEMISQLMAYELVPFGVDVTVLQPGRFDTDFTDNAGIYLQELLDSGSIDPERREAYASHIAISQEWTQSEPPVTGDMVAAEVVRLIEAGPGNRPLRAIASGRPDLVARINAELAETQGAFMANGPYGEWVATVNSRG</sequence>
<dbReference type="PRINTS" id="PR00080">
    <property type="entry name" value="SDRFAMILY"/>
</dbReference>